<evidence type="ECO:0000256" key="8">
    <source>
        <dbReference type="SAM" id="MobiDB-lite"/>
    </source>
</evidence>
<dbReference type="GO" id="GO:0031965">
    <property type="term" value="C:nuclear membrane"/>
    <property type="evidence" value="ECO:0007669"/>
    <property type="project" value="UniProtKB-SubCell"/>
</dbReference>
<comment type="similarity">
    <text evidence="3">Belongs to the NPL4 family.</text>
</comment>
<sequence length="595" mass="66666">MILRFQSRIGQFRLTVDADQEIATILPDVLEKLPKDVIPASVTISPKPHGAEVRPIEALRNVPFSRIGLTHGTMVFLDYKQDTPHSNGHSAAANKLSGKEVTPAEDQSSVAIPKAPELVKNPWETVKQSTLDDRLDSQDGKIVRKKDEKLCRHGPKGMCEYCSPLEPYDQSYMEEKKIKHMSYHAYLRKVNQGKNKYESGSSYMPPLSEPYYRVNPNCPSGHRPFPAEICTKCQPSAISLQPQEYRMVDHVEFETFEIVDKFLNFWRQGGAQRIGFLYGHYEQYEEVPLGTKAVVQAIYEPPQVDEVDGVTLSDWENEAAIDKLAEEAGMQRVGVIVTDLLRPDDPEQGNAVCKRHIDSYFLASLEICFASRYQAKYPRPSKWSETGKFGSNFVTCVVSGDDTGNIAISAYQASNAAVEMVRAEIVEPSAQPEVMLVQDEEEENAALGRKRYIPEVFYRRINEYGANVQENAKPAFPVEYLLVTLTHGFPNQTNPKFITNAFAIENRDALGELQEPRDLQKQLRAGANRVALDTPQGVIAVSDFHLLCFVQHLGILSDDELKLLCKVAITHDASLGATLMHSSGWATLETILSQM</sequence>
<dbReference type="GO" id="GO:0006511">
    <property type="term" value="P:ubiquitin-dependent protein catabolic process"/>
    <property type="evidence" value="ECO:0007669"/>
    <property type="project" value="InterPro"/>
</dbReference>
<dbReference type="InterPro" id="IPR037518">
    <property type="entry name" value="MPN"/>
</dbReference>
<dbReference type="GeneID" id="54566611"/>
<dbReference type="Proteomes" id="UP000799537">
    <property type="component" value="Unassembled WGS sequence"/>
</dbReference>
<evidence type="ECO:0000259" key="9">
    <source>
        <dbReference type="PROSITE" id="PS50249"/>
    </source>
</evidence>
<dbReference type="PROSITE" id="PS50249">
    <property type="entry name" value="MPN"/>
    <property type="match status" value="1"/>
</dbReference>
<keyword evidence="11" id="KW-1185">Reference proteome</keyword>
<dbReference type="AlphaFoldDB" id="A0A6A6CDQ6"/>
<keyword evidence="5" id="KW-0813">Transport</keyword>
<dbReference type="OrthoDB" id="10251089at2759"/>
<dbReference type="Gene3D" id="3.10.20.90">
    <property type="entry name" value="Phosphatidylinositol 3-kinase Catalytic Subunit, Chain A, domain 1"/>
    <property type="match status" value="1"/>
</dbReference>
<evidence type="ECO:0000256" key="3">
    <source>
        <dbReference type="ARBA" id="ARBA00011025"/>
    </source>
</evidence>
<keyword evidence="6" id="KW-0811">Translocation</keyword>
<proteinExistence type="inferred from homology"/>
<protein>
    <recommendedName>
        <fullName evidence="4">Nuclear protein localization protein 4</fullName>
    </recommendedName>
</protein>
<evidence type="ECO:0000313" key="11">
    <source>
        <dbReference type="Proteomes" id="UP000799537"/>
    </source>
</evidence>
<dbReference type="Pfam" id="PF05020">
    <property type="entry name" value="zf-NPL4"/>
    <property type="match status" value="1"/>
</dbReference>
<comment type="subcellular location">
    <subcellularLocation>
        <location evidence="2">Cytoplasm</location>
        <location evidence="2">Perinuclear region</location>
    </subcellularLocation>
    <subcellularLocation>
        <location evidence="1">Nucleus membrane</location>
        <topology evidence="1">Peripheral membrane protein</topology>
        <orientation evidence="1">Cytoplasmic side</orientation>
    </subcellularLocation>
</comment>
<evidence type="ECO:0000256" key="7">
    <source>
        <dbReference type="ARBA" id="ARBA00024703"/>
    </source>
</evidence>
<dbReference type="RefSeq" id="XP_033665197.1">
    <property type="nucleotide sequence ID" value="XM_033813339.1"/>
</dbReference>
<dbReference type="Pfam" id="PF05021">
    <property type="entry name" value="NPL4"/>
    <property type="match status" value="1"/>
</dbReference>
<dbReference type="PIRSF" id="PIRSF010052">
    <property type="entry name" value="Polyub_prc_Npl4"/>
    <property type="match status" value="1"/>
</dbReference>
<dbReference type="InterPro" id="IPR007717">
    <property type="entry name" value="NPL4_C"/>
</dbReference>
<dbReference type="InterPro" id="IPR007716">
    <property type="entry name" value="NPL4_Zn-bd_put"/>
</dbReference>
<evidence type="ECO:0000256" key="1">
    <source>
        <dbReference type="ARBA" id="ARBA00004335"/>
    </source>
</evidence>
<organism evidence="10 11">
    <name type="scientific">Zasmidium cellare ATCC 36951</name>
    <dbReference type="NCBI Taxonomy" id="1080233"/>
    <lineage>
        <taxon>Eukaryota</taxon>
        <taxon>Fungi</taxon>
        <taxon>Dikarya</taxon>
        <taxon>Ascomycota</taxon>
        <taxon>Pezizomycotina</taxon>
        <taxon>Dothideomycetes</taxon>
        <taxon>Dothideomycetidae</taxon>
        <taxon>Mycosphaerellales</taxon>
        <taxon>Mycosphaerellaceae</taxon>
        <taxon>Zasmidium</taxon>
    </lineage>
</organism>
<evidence type="ECO:0000256" key="5">
    <source>
        <dbReference type="ARBA" id="ARBA00022816"/>
    </source>
</evidence>
<dbReference type="PANTHER" id="PTHR12710:SF0">
    <property type="entry name" value="NUCLEAR PROTEIN LOCALIZATION PROTEIN 4 HOMOLOG"/>
    <property type="match status" value="1"/>
</dbReference>
<evidence type="ECO:0000256" key="2">
    <source>
        <dbReference type="ARBA" id="ARBA00004556"/>
    </source>
</evidence>
<keyword evidence="5" id="KW-0509">mRNA transport</keyword>
<dbReference type="InterPro" id="IPR016563">
    <property type="entry name" value="Npl4"/>
</dbReference>
<name>A0A6A6CDQ6_ZASCE</name>
<comment type="function">
    <text evidence="7">Involved in the import of nuclear-targeted proteins into the nucleus and the export of poly(A) RNA out of the nucleus. Has a role in the endoplasmic reticulum-associated degradation (ERAD) pathway.</text>
</comment>
<feature type="region of interest" description="Disordered" evidence="8">
    <location>
        <begin position="86"/>
        <end position="108"/>
    </location>
</feature>
<reference evidence="10" key="1">
    <citation type="journal article" date="2020" name="Stud. Mycol.">
        <title>101 Dothideomycetes genomes: a test case for predicting lifestyles and emergence of pathogens.</title>
        <authorList>
            <person name="Haridas S."/>
            <person name="Albert R."/>
            <person name="Binder M."/>
            <person name="Bloem J."/>
            <person name="Labutti K."/>
            <person name="Salamov A."/>
            <person name="Andreopoulos B."/>
            <person name="Baker S."/>
            <person name="Barry K."/>
            <person name="Bills G."/>
            <person name="Bluhm B."/>
            <person name="Cannon C."/>
            <person name="Castanera R."/>
            <person name="Culley D."/>
            <person name="Daum C."/>
            <person name="Ezra D."/>
            <person name="Gonzalez J."/>
            <person name="Henrissat B."/>
            <person name="Kuo A."/>
            <person name="Liang C."/>
            <person name="Lipzen A."/>
            <person name="Lutzoni F."/>
            <person name="Magnuson J."/>
            <person name="Mondo S."/>
            <person name="Nolan M."/>
            <person name="Ohm R."/>
            <person name="Pangilinan J."/>
            <person name="Park H.-J."/>
            <person name="Ramirez L."/>
            <person name="Alfaro M."/>
            <person name="Sun H."/>
            <person name="Tritt A."/>
            <person name="Yoshinaga Y."/>
            <person name="Zwiers L.-H."/>
            <person name="Turgeon B."/>
            <person name="Goodwin S."/>
            <person name="Spatafora J."/>
            <person name="Crous P."/>
            <person name="Grigoriev I."/>
        </authorList>
    </citation>
    <scope>NUCLEOTIDE SEQUENCE</scope>
    <source>
        <strain evidence="10">ATCC 36951</strain>
    </source>
</reference>
<dbReference type="GO" id="GO:0031625">
    <property type="term" value="F:ubiquitin protein ligase binding"/>
    <property type="evidence" value="ECO:0007669"/>
    <property type="project" value="TreeGrafter"/>
</dbReference>
<dbReference type="EMBL" id="ML993604">
    <property type="protein sequence ID" value="KAF2164308.1"/>
    <property type="molecule type" value="Genomic_DNA"/>
</dbReference>
<dbReference type="PANTHER" id="PTHR12710">
    <property type="entry name" value="NUCLEAR PROTEIN LOCALIZATION 4"/>
    <property type="match status" value="1"/>
</dbReference>
<dbReference type="CDD" id="cd08061">
    <property type="entry name" value="MPN_NPL4"/>
    <property type="match status" value="1"/>
</dbReference>
<gene>
    <name evidence="10" type="ORF">M409DRAFT_56590</name>
</gene>
<dbReference type="GO" id="GO:0051028">
    <property type="term" value="P:mRNA transport"/>
    <property type="evidence" value="ECO:0007669"/>
    <property type="project" value="UniProtKB-KW"/>
</dbReference>
<evidence type="ECO:0000313" key="10">
    <source>
        <dbReference type="EMBL" id="KAF2164308.1"/>
    </source>
</evidence>
<dbReference type="GO" id="GO:0015031">
    <property type="term" value="P:protein transport"/>
    <property type="evidence" value="ECO:0007669"/>
    <property type="project" value="UniProtKB-KW"/>
</dbReference>
<evidence type="ECO:0000256" key="6">
    <source>
        <dbReference type="ARBA" id="ARBA00023010"/>
    </source>
</evidence>
<feature type="domain" description="MPN" evidence="9">
    <location>
        <begin position="251"/>
        <end position="389"/>
    </location>
</feature>
<dbReference type="GO" id="GO:0048471">
    <property type="term" value="C:perinuclear region of cytoplasm"/>
    <property type="evidence" value="ECO:0007669"/>
    <property type="project" value="UniProtKB-SubCell"/>
</dbReference>
<dbReference type="GO" id="GO:0043130">
    <property type="term" value="F:ubiquitin binding"/>
    <property type="evidence" value="ECO:0007669"/>
    <property type="project" value="TreeGrafter"/>
</dbReference>
<evidence type="ECO:0000256" key="4">
    <source>
        <dbReference type="ARBA" id="ARBA00019709"/>
    </source>
</evidence>
<keyword evidence="6" id="KW-0653">Protein transport</keyword>
<accession>A0A6A6CDQ6</accession>